<organism evidence="6 7">
    <name type="scientific">Durusdinium trenchii</name>
    <dbReference type="NCBI Taxonomy" id="1381693"/>
    <lineage>
        <taxon>Eukaryota</taxon>
        <taxon>Sar</taxon>
        <taxon>Alveolata</taxon>
        <taxon>Dinophyceae</taxon>
        <taxon>Suessiales</taxon>
        <taxon>Symbiodiniaceae</taxon>
        <taxon>Durusdinium</taxon>
    </lineage>
</organism>
<dbReference type="Proteomes" id="UP001642484">
    <property type="component" value="Unassembled WGS sequence"/>
</dbReference>
<gene>
    <name evidence="6" type="ORF">CCMP2556_LOCUS41617</name>
</gene>
<comment type="caution">
    <text evidence="6">The sequence shown here is derived from an EMBL/GenBank/DDBJ whole genome shotgun (WGS) entry which is preliminary data.</text>
</comment>
<evidence type="ECO:0000256" key="1">
    <source>
        <dbReference type="ARBA" id="ARBA00009915"/>
    </source>
</evidence>
<evidence type="ECO:0000313" key="7">
    <source>
        <dbReference type="Proteomes" id="UP001642484"/>
    </source>
</evidence>
<keyword evidence="4" id="KW-0378">Hydrolase</keyword>
<dbReference type="Pfam" id="PF09768">
    <property type="entry name" value="Peptidase_M76"/>
    <property type="match status" value="1"/>
</dbReference>
<proteinExistence type="inferred from homology"/>
<accession>A0ABP0QCU4</accession>
<evidence type="ECO:0000256" key="5">
    <source>
        <dbReference type="ARBA" id="ARBA00023049"/>
    </source>
</evidence>
<evidence type="ECO:0000256" key="2">
    <source>
        <dbReference type="ARBA" id="ARBA00022670"/>
    </source>
</evidence>
<comment type="similarity">
    <text evidence="1">Belongs to the peptidase M76 family.</text>
</comment>
<keyword evidence="5" id="KW-0482">Metalloprotease</keyword>
<dbReference type="EMBL" id="CAXAMN010024350">
    <property type="protein sequence ID" value="CAK9085774.1"/>
    <property type="molecule type" value="Genomic_DNA"/>
</dbReference>
<keyword evidence="7" id="KW-1185">Reference proteome</keyword>
<dbReference type="InterPro" id="IPR019165">
    <property type="entry name" value="Peptidase_M76_ATP23"/>
</dbReference>
<dbReference type="PANTHER" id="PTHR21711:SF0">
    <property type="entry name" value="MITOCHONDRIAL INNER MEMBRANE PROTEASE ATP23 HOMOLOG"/>
    <property type="match status" value="1"/>
</dbReference>
<keyword evidence="3" id="KW-0479">Metal-binding</keyword>
<dbReference type="PANTHER" id="PTHR21711">
    <property type="entry name" value="MITOCHONDRIAL INNER MEMBRANE PROTEASE"/>
    <property type="match status" value="1"/>
</dbReference>
<name>A0ABP0QCU4_9DINO</name>
<protein>
    <recommendedName>
        <fullName evidence="8">Mitochondrial inner membrane protease ATP23</fullName>
    </recommendedName>
</protein>
<evidence type="ECO:0008006" key="8">
    <source>
        <dbReference type="Google" id="ProtNLM"/>
    </source>
</evidence>
<evidence type="ECO:0000313" key="6">
    <source>
        <dbReference type="EMBL" id="CAK9085774.1"/>
    </source>
</evidence>
<sequence>MADANDVGFIHQCVLCGSFSVWAIDSLDPIEVSRKVSAQGSHKTLQKDVHAAELELLEAMGRRRLQHFSSQESEDIQRRTCNVSEEGQVGSANRFTFLPCSTCIEIVEGKIFAEWLGDRQNCDKPTPLSPHMAVYFEDSMPPAYIRKAGKWCLAQGVGPKDLEVKLPFQLPAGQFKALLPPISLPLRPLCWPRKGECRGDNADEEPREKWLERQHLLQVFFVLATAPTHEAPCDTVEHTARPPVGQARQGFAFLTKSKFKLKVLPFISDLLLTAEEEFRPVSQKRSKGAAICVPHRGYVRVPLLAVAEAISPLVESHLACQKKWAERRSFSSEYDNTPVEKASGSIVMEPKCDSNLTSFQFRSCQLLSRQAFGFWKVEILLNALSAMKAPVDLVCVRCPADVRHRAGYSPKHNRIWMCANRFWNPFEFRRVLVHELTHAFDFARAKVDTGSCVHIACTEIRAWNLSGECDLWRNSFKYFGEEMINRKQRCVRDGAVASLLENERCQDTYVAHAALEEAWPQCWRDYWPFTTKPDLDTRWRQSPMLR</sequence>
<reference evidence="6 7" key="1">
    <citation type="submission" date="2024-02" db="EMBL/GenBank/DDBJ databases">
        <authorList>
            <person name="Chen Y."/>
            <person name="Shah S."/>
            <person name="Dougan E. K."/>
            <person name="Thang M."/>
            <person name="Chan C."/>
        </authorList>
    </citation>
    <scope>NUCLEOTIDE SEQUENCE [LARGE SCALE GENOMIC DNA]</scope>
</reference>
<evidence type="ECO:0000256" key="4">
    <source>
        <dbReference type="ARBA" id="ARBA00022801"/>
    </source>
</evidence>
<evidence type="ECO:0000256" key="3">
    <source>
        <dbReference type="ARBA" id="ARBA00022723"/>
    </source>
</evidence>
<keyword evidence="2" id="KW-0645">Protease</keyword>